<proteinExistence type="inferred from homology"/>
<dbReference type="RefSeq" id="WP_244607887.1">
    <property type="nucleotide sequence ID" value="NZ_LS398110.1"/>
</dbReference>
<name>A0A2U3PV12_9BRAD</name>
<dbReference type="SUPFAM" id="SSF53822">
    <property type="entry name" value="Periplasmic binding protein-like I"/>
    <property type="match status" value="1"/>
</dbReference>
<sequence>MWQNRFMLAALMLAIGSVSFAQKADAEDPVGVTATEIKVGATFPFSGPASALGNVGKALMAYVEFVNDKGGVNGRKIRLIALDDAYSPSKSVEQTRKLVESEEVAFLFSPLGTASISANVKYANTKKVPHLFVLSGANKFTNHAEYPYTTTGLPSYDTEGRVYAKFITERMPGSRIAILYQNDDLGKDFVGAFRSYMKDDFGKLVVTKSYEATDPTVDSQVVSLKSSGAESLFIAGSPKFTAQALRRSREIGWTPLTVIINSTTSVAGTLAAAGLDNAKGVISSTFLKDPMDPTWEHDPGVKSYRTFLAKYIPGGDVAETLYVAGVVQGEILEKILQQCGDDLTRDNIMKQALNLKNFSPSMALPGSAINTSASNNQAWTSLQFESFDGKSWIPFGKLVNAVE</sequence>
<dbReference type="InterPro" id="IPR028081">
    <property type="entry name" value="Leu-bd"/>
</dbReference>
<feature type="chain" id="PRO_5015464723" evidence="3">
    <location>
        <begin position="24"/>
        <end position="403"/>
    </location>
</feature>
<feature type="domain" description="Leucine-binding protein" evidence="4">
    <location>
        <begin position="36"/>
        <end position="383"/>
    </location>
</feature>
<dbReference type="PANTHER" id="PTHR47235:SF1">
    <property type="entry name" value="BLR6548 PROTEIN"/>
    <property type="match status" value="1"/>
</dbReference>
<evidence type="ECO:0000256" key="1">
    <source>
        <dbReference type="ARBA" id="ARBA00010062"/>
    </source>
</evidence>
<gene>
    <name evidence="5" type="ORF">BRAD3257_1891</name>
</gene>
<feature type="signal peptide" evidence="3">
    <location>
        <begin position="1"/>
        <end position="23"/>
    </location>
</feature>
<protein>
    <submittedName>
        <fullName evidence="5">APA family basic amino acid/polyamine antiporter</fullName>
    </submittedName>
</protein>
<organism evidence="5 6">
    <name type="scientific">Bradyrhizobium vignae</name>
    <dbReference type="NCBI Taxonomy" id="1549949"/>
    <lineage>
        <taxon>Bacteria</taxon>
        <taxon>Pseudomonadati</taxon>
        <taxon>Pseudomonadota</taxon>
        <taxon>Alphaproteobacteria</taxon>
        <taxon>Hyphomicrobiales</taxon>
        <taxon>Nitrobacteraceae</taxon>
        <taxon>Bradyrhizobium</taxon>
    </lineage>
</organism>
<dbReference type="Proteomes" id="UP000246085">
    <property type="component" value="Chromosome BRAD3257"/>
</dbReference>
<evidence type="ECO:0000313" key="6">
    <source>
        <dbReference type="Proteomes" id="UP000246085"/>
    </source>
</evidence>
<dbReference type="Gene3D" id="3.40.50.2300">
    <property type="match status" value="2"/>
</dbReference>
<evidence type="ECO:0000313" key="5">
    <source>
        <dbReference type="EMBL" id="SPP93001.1"/>
    </source>
</evidence>
<dbReference type="EMBL" id="LS398110">
    <property type="protein sequence ID" value="SPP93001.1"/>
    <property type="molecule type" value="Genomic_DNA"/>
</dbReference>
<accession>A0A2U3PV12</accession>
<evidence type="ECO:0000256" key="2">
    <source>
        <dbReference type="ARBA" id="ARBA00022729"/>
    </source>
</evidence>
<keyword evidence="2 3" id="KW-0732">Signal</keyword>
<dbReference type="Pfam" id="PF13458">
    <property type="entry name" value="Peripla_BP_6"/>
    <property type="match status" value="1"/>
</dbReference>
<dbReference type="AlphaFoldDB" id="A0A2U3PV12"/>
<dbReference type="CDD" id="cd06343">
    <property type="entry name" value="PBP1_ABC_ligand_binding-like"/>
    <property type="match status" value="1"/>
</dbReference>
<dbReference type="InterPro" id="IPR028082">
    <property type="entry name" value="Peripla_BP_I"/>
</dbReference>
<evidence type="ECO:0000256" key="3">
    <source>
        <dbReference type="SAM" id="SignalP"/>
    </source>
</evidence>
<dbReference type="PANTHER" id="PTHR47235">
    <property type="entry name" value="BLR6548 PROTEIN"/>
    <property type="match status" value="1"/>
</dbReference>
<dbReference type="KEGG" id="bvz:BRAD3257_1891"/>
<evidence type="ECO:0000259" key="4">
    <source>
        <dbReference type="Pfam" id="PF13458"/>
    </source>
</evidence>
<reference evidence="5 6" key="1">
    <citation type="submission" date="2018-03" db="EMBL/GenBank/DDBJ databases">
        <authorList>
            <person name="Gully D."/>
        </authorList>
    </citation>
    <scope>NUCLEOTIDE SEQUENCE [LARGE SCALE GENOMIC DNA]</scope>
    <source>
        <strain evidence="5">ORS3257</strain>
    </source>
</reference>
<comment type="similarity">
    <text evidence="1">Belongs to the leucine-binding protein family.</text>
</comment>